<dbReference type="SUPFAM" id="SSF53850">
    <property type="entry name" value="Periplasmic binding protein-like II"/>
    <property type="match status" value="1"/>
</dbReference>
<dbReference type="Pfam" id="PF13416">
    <property type="entry name" value="SBP_bac_8"/>
    <property type="match status" value="1"/>
</dbReference>
<protein>
    <submittedName>
        <fullName evidence="2">Extracellular solute-binding protein</fullName>
    </submittedName>
</protein>
<dbReference type="EMBL" id="JAOQIO010000089">
    <property type="protein sequence ID" value="MCU6795081.1"/>
    <property type="molecule type" value="Genomic_DNA"/>
</dbReference>
<gene>
    <name evidence="2" type="ORF">OB236_23515</name>
</gene>
<evidence type="ECO:0000313" key="2">
    <source>
        <dbReference type="EMBL" id="MCU6795081.1"/>
    </source>
</evidence>
<dbReference type="PANTHER" id="PTHR43649">
    <property type="entry name" value="ARABINOSE-BINDING PROTEIN-RELATED"/>
    <property type="match status" value="1"/>
</dbReference>
<evidence type="ECO:0000256" key="1">
    <source>
        <dbReference type="SAM" id="SignalP"/>
    </source>
</evidence>
<dbReference type="InterPro" id="IPR006059">
    <property type="entry name" value="SBP"/>
</dbReference>
<feature type="signal peptide" evidence="1">
    <location>
        <begin position="1"/>
        <end position="25"/>
    </location>
</feature>
<accession>A0ABT2ULX3</accession>
<dbReference type="Proteomes" id="UP001652445">
    <property type="component" value="Unassembled WGS sequence"/>
</dbReference>
<comment type="caution">
    <text evidence="2">The sequence shown here is derived from an EMBL/GenBank/DDBJ whole genome shotgun (WGS) entry which is preliminary data.</text>
</comment>
<name>A0ABT2ULX3_9BACL</name>
<keyword evidence="3" id="KW-1185">Reference proteome</keyword>
<reference evidence="2 3" key="1">
    <citation type="submission" date="2022-09" db="EMBL/GenBank/DDBJ databases">
        <authorList>
            <person name="Han X.L."/>
            <person name="Wang Q."/>
            <person name="Lu T."/>
        </authorList>
    </citation>
    <scope>NUCLEOTIDE SEQUENCE [LARGE SCALE GENOMIC DNA]</scope>
    <source>
        <strain evidence="2 3">WQ 127069</strain>
    </source>
</reference>
<evidence type="ECO:0000313" key="3">
    <source>
        <dbReference type="Proteomes" id="UP001652445"/>
    </source>
</evidence>
<organism evidence="2 3">
    <name type="scientific">Paenibacillus baimaensis</name>
    <dbReference type="NCBI Taxonomy" id="2982185"/>
    <lineage>
        <taxon>Bacteria</taxon>
        <taxon>Bacillati</taxon>
        <taxon>Bacillota</taxon>
        <taxon>Bacilli</taxon>
        <taxon>Bacillales</taxon>
        <taxon>Paenibacillaceae</taxon>
        <taxon>Paenibacillus</taxon>
    </lineage>
</organism>
<proteinExistence type="predicted"/>
<dbReference type="InterPro" id="IPR050490">
    <property type="entry name" value="Bact_solute-bd_prot1"/>
</dbReference>
<keyword evidence="1" id="KW-0732">Signal</keyword>
<feature type="chain" id="PRO_5046703398" evidence="1">
    <location>
        <begin position="26"/>
        <end position="428"/>
    </location>
</feature>
<dbReference type="RefSeq" id="WP_262686128.1">
    <property type="nucleotide sequence ID" value="NZ_JAOQIO010000089.1"/>
</dbReference>
<dbReference type="PANTHER" id="PTHR43649:SF12">
    <property type="entry name" value="DIACETYLCHITOBIOSE BINDING PROTEIN DASA"/>
    <property type="match status" value="1"/>
</dbReference>
<dbReference type="PROSITE" id="PS51257">
    <property type="entry name" value="PROKAR_LIPOPROTEIN"/>
    <property type="match status" value="1"/>
</dbReference>
<sequence>MKRLAAMVTSLLVVIALLLSACSGAVEQSGTDKPGGEEKAVTLKYWYPASDELVIAEVKSIIAKFEAANPKIKIELTTIPFKDYFQKLSVAYSGGIAPDVHGLGFGQLISTVEQDKYMDLNKFIKAEQWAGSEDMFPSILKAGEWKGGQYGILMPEIRPLVWRKDFFTESGLDPNKPPATIDEIFEFAEKAKVMKDGKTTRAGIDLQTSNGEQSYLSLMLLLGQDIYDDKNNPTFDSPESIALVEKMVALYKSGAIIPANQQALGGTPFQNSQAALAFASSPSLSTLQKAVGADKIGWALPPKGPTGKQTALMLGTFLTMSKSSKHPEESWKFIKFWFDKKNIYDFTLKTGFVPPLKSLKDEYVKVSPENEIIFKVMNDTKGYAPSADWAIHTKYLRIALEESFNGIRPVAEALKDNAKKARDEIKNK</sequence>
<dbReference type="Gene3D" id="3.40.190.10">
    <property type="entry name" value="Periplasmic binding protein-like II"/>
    <property type="match status" value="1"/>
</dbReference>